<proteinExistence type="predicted"/>
<organism evidence="1">
    <name type="scientific">marine sediment metagenome</name>
    <dbReference type="NCBI Taxonomy" id="412755"/>
    <lineage>
        <taxon>unclassified sequences</taxon>
        <taxon>metagenomes</taxon>
        <taxon>ecological metagenomes</taxon>
    </lineage>
</organism>
<feature type="non-terminal residue" evidence="1">
    <location>
        <position position="1"/>
    </location>
</feature>
<dbReference type="AlphaFoldDB" id="X1LU56"/>
<accession>X1LU56</accession>
<evidence type="ECO:0000313" key="1">
    <source>
        <dbReference type="EMBL" id="GAH97658.1"/>
    </source>
</evidence>
<dbReference type="EMBL" id="BARU01048596">
    <property type="protein sequence ID" value="GAH97658.1"/>
    <property type="molecule type" value="Genomic_DNA"/>
</dbReference>
<protein>
    <submittedName>
        <fullName evidence="1">Uncharacterized protein</fullName>
    </submittedName>
</protein>
<sequence length="71" mass="8358">VNFFFEKPEPKVPTIFFNSGKETVKFSTNIITIRSGLSDIIYEDSKKFFPSPVKEFKVIQNQKKKKKNHYV</sequence>
<name>X1LU56_9ZZZZ</name>
<comment type="caution">
    <text evidence="1">The sequence shown here is derived from an EMBL/GenBank/DDBJ whole genome shotgun (WGS) entry which is preliminary data.</text>
</comment>
<gene>
    <name evidence="1" type="ORF">S03H2_72128</name>
</gene>
<feature type="non-terminal residue" evidence="1">
    <location>
        <position position="71"/>
    </location>
</feature>
<reference evidence="1" key="1">
    <citation type="journal article" date="2014" name="Front. Microbiol.">
        <title>High frequency of phylogenetically diverse reductive dehalogenase-homologous genes in deep subseafloor sedimentary metagenomes.</title>
        <authorList>
            <person name="Kawai M."/>
            <person name="Futagami T."/>
            <person name="Toyoda A."/>
            <person name="Takaki Y."/>
            <person name="Nishi S."/>
            <person name="Hori S."/>
            <person name="Arai W."/>
            <person name="Tsubouchi T."/>
            <person name="Morono Y."/>
            <person name="Uchiyama I."/>
            <person name="Ito T."/>
            <person name="Fujiyama A."/>
            <person name="Inagaki F."/>
            <person name="Takami H."/>
        </authorList>
    </citation>
    <scope>NUCLEOTIDE SEQUENCE</scope>
    <source>
        <strain evidence="1">Expedition CK06-06</strain>
    </source>
</reference>